<organism evidence="2">
    <name type="scientific">Cacopsylla melanoneura</name>
    <dbReference type="NCBI Taxonomy" id="428564"/>
    <lineage>
        <taxon>Eukaryota</taxon>
        <taxon>Metazoa</taxon>
        <taxon>Ecdysozoa</taxon>
        <taxon>Arthropoda</taxon>
        <taxon>Hexapoda</taxon>
        <taxon>Insecta</taxon>
        <taxon>Pterygota</taxon>
        <taxon>Neoptera</taxon>
        <taxon>Paraneoptera</taxon>
        <taxon>Hemiptera</taxon>
        <taxon>Sternorrhyncha</taxon>
        <taxon>Psylloidea</taxon>
        <taxon>Psyllidae</taxon>
        <taxon>Psyllinae</taxon>
        <taxon>Cacopsylla</taxon>
    </lineage>
</organism>
<reference evidence="2" key="1">
    <citation type="submission" date="2021-05" db="EMBL/GenBank/DDBJ databases">
        <authorList>
            <person name="Alioto T."/>
            <person name="Alioto T."/>
            <person name="Gomez Garrido J."/>
        </authorList>
    </citation>
    <scope>NUCLEOTIDE SEQUENCE</scope>
</reference>
<name>A0A8D9B3V2_9HEMI</name>
<sequence length="274" mass="31877">MALSKPSTSKSNKDRPRTFQEDWEMKYLFAETKTLKPICLICSTTVAIVKKYNLERHFKQNHSKFNQDYPEGSVLRTDFVNRKKRELCCQQNLFKKQSKEVESMVKASYKISLLLARKKKPFSDGEIVKEALSIFAQHCEDQNVKRHAESISLSRNTVTRRMEDMSIDIGNQIQDTVTKCKYFSLALDETCDLTSMSQLSIFVRCIDEDFNVFQDLLEICQLKTTSKREDVFLKIKECVEKTFLAFERPSANVLAGKRSLACRDRSFEKRILVM</sequence>
<dbReference type="PANTHER" id="PTHR45913">
    <property type="entry name" value="EPM2A-INTERACTING PROTEIN 1"/>
    <property type="match status" value="1"/>
</dbReference>
<dbReference type="InterPro" id="IPR040647">
    <property type="entry name" value="SPIN-DOC_Znf-C2H2"/>
</dbReference>
<dbReference type="PANTHER" id="PTHR45913:SF21">
    <property type="entry name" value="DUF4371 DOMAIN-CONTAINING PROTEIN"/>
    <property type="match status" value="1"/>
</dbReference>
<evidence type="ECO:0000259" key="1">
    <source>
        <dbReference type="Pfam" id="PF18658"/>
    </source>
</evidence>
<evidence type="ECO:0000313" key="2">
    <source>
        <dbReference type="EMBL" id="CAG6778088.1"/>
    </source>
</evidence>
<proteinExistence type="predicted"/>
<dbReference type="AlphaFoldDB" id="A0A8D9B3V2"/>
<dbReference type="Pfam" id="PF18658">
    <property type="entry name" value="zf-C2H2_12"/>
    <property type="match status" value="1"/>
</dbReference>
<dbReference type="EMBL" id="HBUF01608146">
    <property type="protein sequence ID" value="CAG6778088.1"/>
    <property type="molecule type" value="Transcribed_RNA"/>
</dbReference>
<accession>A0A8D9B3V2</accession>
<feature type="domain" description="SPIN-DOC-like zinc-finger" evidence="1">
    <location>
        <begin position="20"/>
        <end position="64"/>
    </location>
</feature>
<protein>
    <submittedName>
        <fullName evidence="2">General transcription factor II-I repeat domain-containing protein 2</fullName>
    </submittedName>
</protein>